<accession>A0ABD2LNI8</accession>
<keyword evidence="4" id="KW-1185">Reference proteome</keyword>
<evidence type="ECO:0000256" key="1">
    <source>
        <dbReference type="SAM" id="MobiDB-lite"/>
    </source>
</evidence>
<evidence type="ECO:0000313" key="4">
    <source>
        <dbReference type="Proteomes" id="UP001620626"/>
    </source>
</evidence>
<name>A0ABD2LNI8_9BILA</name>
<proteinExistence type="predicted"/>
<evidence type="ECO:0000313" key="2">
    <source>
        <dbReference type="EMBL" id="KAL3116823.1"/>
    </source>
</evidence>
<dbReference type="EMBL" id="JBICBT010000344">
    <property type="protein sequence ID" value="KAL3116823.1"/>
    <property type="molecule type" value="Genomic_DNA"/>
</dbReference>
<sequence>MGRNKQHVNSTQRRTDRRLLRRTNVDQTEDHQRKAETKRILSGPILFRAGMSEFYSYRRSMIGGIKMEEALHQSPARRATCFRRSIPLSPFPSNCQLFLCVPPPPRAQINDQFVKPQPFRPPSPTWRIDSKER</sequence>
<evidence type="ECO:0000313" key="3">
    <source>
        <dbReference type="EMBL" id="KAL3116824.1"/>
    </source>
</evidence>
<feature type="region of interest" description="Disordered" evidence="1">
    <location>
        <begin position="109"/>
        <end position="133"/>
    </location>
</feature>
<comment type="caution">
    <text evidence="2">The sequence shown here is derived from an EMBL/GenBank/DDBJ whole genome shotgun (WGS) entry which is preliminary data.</text>
</comment>
<dbReference type="EMBL" id="JBICBT010000344">
    <property type="protein sequence ID" value="KAL3116824.1"/>
    <property type="molecule type" value="Genomic_DNA"/>
</dbReference>
<dbReference type="Proteomes" id="UP001620626">
    <property type="component" value="Unassembled WGS sequence"/>
</dbReference>
<protein>
    <submittedName>
        <fullName evidence="2">Uncharacterized protein</fullName>
    </submittedName>
</protein>
<reference evidence="2 4" key="1">
    <citation type="submission" date="2024-10" db="EMBL/GenBank/DDBJ databases">
        <authorList>
            <person name="Kim D."/>
        </authorList>
    </citation>
    <scope>NUCLEOTIDE SEQUENCE [LARGE SCALE GENOMIC DNA]</scope>
    <source>
        <strain evidence="2">BH-2024</strain>
    </source>
</reference>
<dbReference type="AlphaFoldDB" id="A0ABD2LNI8"/>
<feature type="region of interest" description="Disordered" evidence="1">
    <location>
        <begin position="1"/>
        <end position="36"/>
    </location>
</feature>
<organism evidence="2 4">
    <name type="scientific">Heterodera trifolii</name>
    <dbReference type="NCBI Taxonomy" id="157864"/>
    <lineage>
        <taxon>Eukaryota</taxon>
        <taxon>Metazoa</taxon>
        <taxon>Ecdysozoa</taxon>
        <taxon>Nematoda</taxon>
        <taxon>Chromadorea</taxon>
        <taxon>Rhabditida</taxon>
        <taxon>Tylenchina</taxon>
        <taxon>Tylenchomorpha</taxon>
        <taxon>Tylenchoidea</taxon>
        <taxon>Heteroderidae</taxon>
        <taxon>Heteroderinae</taxon>
        <taxon>Heterodera</taxon>
    </lineage>
</organism>
<gene>
    <name evidence="2" type="ORF">niasHT_003189</name>
    <name evidence="3" type="ORF">niasHT_003190</name>
</gene>